<evidence type="ECO:0000256" key="3">
    <source>
        <dbReference type="PROSITE-ProRule" id="PRU00023"/>
    </source>
</evidence>
<dbReference type="PANTHER" id="PTHR24134:SF9">
    <property type="entry name" value="ANKYRIN REPEAT AND SOCS BOX PROTEIN 8"/>
    <property type="match status" value="1"/>
</dbReference>
<dbReference type="Pfam" id="PF00646">
    <property type="entry name" value="F-box"/>
    <property type="match status" value="1"/>
</dbReference>
<feature type="domain" description="F-box" evidence="4">
    <location>
        <begin position="1"/>
        <end position="45"/>
    </location>
</feature>
<keyword evidence="2 3" id="KW-0040">ANK repeat</keyword>
<dbReference type="Gene3D" id="1.20.1280.50">
    <property type="match status" value="1"/>
</dbReference>
<dbReference type="PANTHER" id="PTHR24134">
    <property type="entry name" value="ANKYRIN REPEAT-CONTAINING PROTEIN DDB_G0279043"/>
    <property type="match status" value="1"/>
</dbReference>
<dbReference type="PROSITE" id="PS50297">
    <property type="entry name" value="ANK_REP_REGION"/>
    <property type="match status" value="1"/>
</dbReference>
<dbReference type="Pfam" id="PF00023">
    <property type="entry name" value="Ank"/>
    <property type="match status" value="1"/>
</dbReference>
<dbReference type="SMART" id="SM00248">
    <property type="entry name" value="ANK"/>
    <property type="match status" value="3"/>
</dbReference>
<dbReference type="PROSITE" id="PS50181">
    <property type="entry name" value="FBOX"/>
    <property type="match status" value="1"/>
</dbReference>
<gene>
    <name evidence="5" type="ORF">BU16DRAFT_564757</name>
</gene>
<keyword evidence="1" id="KW-0677">Repeat</keyword>
<keyword evidence="6" id="KW-1185">Reference proteome</keyword>
<evidence type="ECO:0000313" key="5">
    <source>
        <dbReference type="EMBL" id="KAF2492301.1"/>
    </source>
</evidence>
<evidence type="ECO:0000259" key="4">
    <source>
        <dbReference type="PROSITE" id="PS50181"/>
    </source>
</evidence>
<evidence type="ECO:0000256" key="2">
    <source>
        <dbReference type="ARBA" id="ARBA00023043"/>
    </source>
</evidence>
<reference evidence="5" key="1">
    <citation type="journal article" date="2020" name="Stud. Mycol.">
        <title>101 Dothideomycetes genomes: a test case for predicting lifestyles and emergence of pathogens.</title>
        <authorList>
            <person name="Haridas S."/>
            <person name="Albert R."/>
            <person name="Binder M."/>
            <person name="Bloem J."/>
            <person name="Labutti K."/>
            <person name="Salamov A."/>
            <person name="Andreopoulos B."/>
            <person name="Baker S."/>
            <person name="Barry K."/>
            <person name="Bills G."/>
            <person name="Bluhm B."/>
            <person name="Cannon C."/>
            <person name="Castanera R."/>
            <person name="Culley D."/>
            <person name="Daum C."/>
            <person name="Ezra D."/>
            <person name="Gonzalez J."/>
            <person name="Henrissat B."/>
            <person name="Kuo A."/>
            <person name="Liang C."/>
            <person name="Lipzen A."/>
            <person name="Lutzoni F."/>
            <person name="Magnuson J."/>
            <person name="Mondo S."/>
            <person name="Nolan M."/>
            <person name="Ohm R."/>
            <person name="Pangilinan J."/>
            <person name="Park H.-J."/>
            <person name="Ramirez L."/>
            <person name="Alfaro M."/>
            <person name="Sun H."/>
            <person name="Tritt A."/>
            <person name="Yoshinaga Y."/>
            <person name="Zwiers L.-H."/>
            <person name="Turgeon B."/>
            <person name="Goodwin S."/>
            <person name="Spatafora J."/>
            <person name="Crous P."/>
            <person name="Grigoriev I."/>
        </authorList>
    </citation>
    <scope>NUCLEOTIDE SEQUENCE</scope>
    <source>
        <strain evidence="5">CBS 269.34</strain>
    </source>
</reference>
<dbReference type="InterPro" id="IPR036047">
    <property type="entry name" value="F-box-like_dom_sf"/>
</dbReference>
<dbReference type="Gene3D" id="1.25.40.20">
    <property type="entry name" value="Ankyrin repeat-containing domain"/>
    <property type="match status" value="1"/>
</dbReference>
<evidence type="ECO:0000256" key="1">
    <source>
        <dbReference type="ARBA" id="ARBA00022737"/>
    </source>
</evidence>
<evidence type="ECO:0000313" key="6">
    <source>
        <dbReference type="Proteomes" id="UP000799750"/>
    </source>
</evidence>
<dbReference type="PROSITE" id="PS50088">
    <property type="entry name" value="ANK_REPEAT"/>
    <property type="match status" value="1"/>
</dbReference>
<dbReference type="Proteomes" id="UP000799750">
    <property type="component" value="Unassembled WGS sequence"/>
</dbReference>
<dbReference type="SUPFAM" id="SSF81383">
    <property type="entry name" value="F-box domain"/>
    <property type="match status" value="1"/>
</dbReference>
<dbReference type="AlphaFoldDB" id="A0A6A6QJ83"/>
<dbReference type="SUPFAM" id="SSF48403">
    <property type="entry name" value="Ankyrin repeat"/>
    <property type="match status" value="1"/>
</dbReference>
<dbReference type="OrthoDB" id="539213at2759"/>
<name>A0A6A6QJ83_9PEZI</name>
<dbReference type="EMBL" id="MU004194">
    <property type="protein sequence ID" value="KAF2492301.1"/>
    <property type="molecule type" value="Genomic_DNA"/>
</dbReference>
<dbReference type="InterPro" id="IPR001810">
    <property type="entry name" value="F-box_dom"/>
</dbReference>
<sequence>MPFTALPNELVLETANYLDTKSLSRLSSVSWRYRSLLEGDLFKNATASDVEKAAFQSNVELVRYFLDHNITGIDPLSGTWAIFKAFIGRWGRRHFTDYRLDYRTDCRIIINISVDITSLFVVKAIELGRFSPEDTIKLLKDILTDVSLPNRGYNHSDPSGSKTVNLIELLLSLCGGKPIDQDMYLQAMYDPRVFQLLLNWGGDVNSYIRDTPSILHFVLDVRRSVLIDYRNDNTIVRMLLDAGADPNRLWVQRHSNAAPDMTSLPLALAAAGENTDIVTMLIEAGADVNGQEEISWRCHTRPLIDAVENCKLSFDRQLQLIRKLLETGADPNVHAILLYDRGGPSILDIVLMSRRRSEEEIATTIGLLIDHGADLGPLDYTDSNFAKRHPPYALFSATEPIDERSPRILLRVALDKKIPSLLPADYMLLKTEVALCKLEKSRQSRGNTSAVRNARRDLRDCWNLCRPVYDTFSPDQLPNDFRQLWDQHHEQIERLLESSAAEPLRYHSRTRK</sequence>
<feature type="repeat" description="ANK" evidence="3">
    <location>
        <begin position="261"/>
        <end position="293"/>
    </location>
</feature>
<organism evidence="5 6">
    <name type="scientific">Lophium mytilinum</name>
    <dbReference type="NCBI Taxonomy" id="390894"/>
    <lineage>
        <taxon>Eukaryota</taxon>
        <taxon>Fungi</taxon>
        <taxon>Dikarya</taxon>
        <taxon>Ascomycota</taxon>
        <taxon>Pezizomycotina</taxon>
        <taxon>Dothideomycetes</taxon>
        <taxon>Pleosporomycetidae</taxon>
        <taxon>Mytilinidiales</taxon>
        <taxon>Mytilinidiaceae</taxon>
        <taxon>Lophium</taxon>
    </lineage>
</organism>
<accession>A0A6A6QJ83</accession>
<protein>
    <recommendedName>
        <fullName evidence="4">F-box domain-containing protein</fullName>
    </recommendedName>
</protein>
<proteinExistence type="predicted"/>
<dbReference type="InterPro" id="IPR002110">
    <property type="entry name" value="Ankyrin_rpt"/>
</dbReference>
<dbReference type="InterPro" id="IPR036770">
    <property type="entry name" value="Ankyrin_rpt-contain_sf"/>
</dbReference>